<dbReference type="InterPro" id="IPR051044">
    <property type="entry name" value="MAG_DAG_Lipase"/>
</dbReference>
<evidence type="ECO:0000259" key="1">
    <source>
        <dbReference type="Pfam" id="PF12146"/>
    </source>
</evidence>
<dbReference type="KEGG" id="asem:NNL22_05375"/>
<name>A0A9E8HKB7_9ALTE</name>
<dbReference type="PANTHER" id="PTHR11614">
    <property type="entry name" value="PHOSPHOLIPASE-RELATED"/>
    <property type="match status" value="1"/>
</dbReference>
<reference evidence="2" key="1">
    <citation type="submission" date="2022-07" db="EMBL/GenBank/DDBJ databases">
        <title>Alkalimarinus sp. nov., isolated from gut of a Alitta virens.</title>
        <authorList>
            <person name="Yang A.I."/>
            <person name="Shin N.-R."/>
        </authorList>
    </citation>
    <scope>NUCLEOTIDE SEQUENCE</scope>
    <source>
        <strain evidence="2">FA028</strain>
    </source>
</reference>
<evidence type="ECO:0000313" key="3">
    <source>
        <dbReference type="Proteomes" id="UP001164472"/>
    </source>
</evidence>
<dbReference type="RefSeq" id="WP_251812208.1">
    <property type="nucleotide sequence ID" value="NZ_CP101527.1"/>
</dbReference>
<protein>
    <submittedName>
        <fullName evidence="2">Alpha/beta hydrolase</fullName>
    </submittedName>
</protein>
<proteinExistence type="predicted"/>
<dbReference type="SUPFAM" id="SSF53474">
    <property type="entry name" value="alpha/beta-Hydrolases"/>
    <property type="match status" value="1"/>
</dbReference>
<dbReference type="Proteomes" id="UP001164472">
    <property type="component" value="Chromosome"/>
</dbReference>
<dbReference type="Gene3D" id="3.40.50.1820">
    <property type="entry name" value="alpha/beta hydrolase"/>
    <property type="match status" value="1"/>
</dbReference>
<dbReference type="GO" id="GO:0016787">
    <property type="term" value="F:hydrolase activity"/>
    <property type="evidence" value="ECO:0007669"/>
    <property type="project" value="UniProtKB-KW"/>
</dbReference>
<keyword evidence="2" id="KW-0378">Hydrolase</keyword>
<evidence type="ECO:0000313" key="2">
    <source>
        <dbReference type="EMBL" id="UZW76014.1"/>
    </source>
</evidence>
<dbReference type="AlphaFoldDB" id="A0A9E8HKB7"/>
<sequence length="311" mass="34717">MKLDEFTLPATDGHNIYVRCWKPSRRTPQGIVQIAHGMAEHSARYSDTAQQLCQAGFIVFAHDHRGHGRSKNSSGAGLYAKKNGWSLVKSDLDIVQTHIAEHHSNLPIFLLGHSMGSFITMSYLVDSNPKLAGVMLSGSNFDHPIRYRALKPIIKAEKLRAGKTGTSRFIEYLTFGSFNNGILNPATPFDWLSTDSNEVEKYIKDEDCGFLCTNQLWDDLTDGLISISSNRELRKIESTLPIYLFAGCKDPVGGYSKGVRRLAHQLIGSGHIDVSCKLYPDGRHEMLNESNKTEVVDDLIAWMATKVRHQP</sequence>
<feature type="domain" description="Serine aminopeptidase S33" evidence="1">
    <location>
        <begin position="27"/>
        <end position="290"/>
    </location>
</feature>
<dbReference type="EMBL" id="CP101527">
    <property type="protein sequence ID" value="UZW76014.1"/>
    <property type="molecule type" value="Genomic_DNA"/>
</dbReference>
<dbReference type="Pfam" id="PF12146">
    <property type="entry name" value="Hydrolase_4"/>
    <property type="match status" value="1"/>
</dbReference>
<dbReference type="InterPro" id="IPR029058">
    <property type="entry name" value="AB_hydrolase_fold"/>
</dbReference>
<gene>
    <name evidence="2" type="ORF">NNL22_05375</name>
</gene>
<dbReference type="InterPro" id="IPR022742">
    <property type="entry name" value="Hydrolase_4"/>
</dbReference>
<organism evidence="2 3">
    <name type="scientific">Alkalimarinus sediminis</name>
    <dbReference type="NCBI Taxonomy" id="1632866"/>
    <lineage>
        <taxon>Bacteria</taxon>
        <taxon>Pseudomonadati</taxon>
        <taxon>Pseudomonadota</taxon>
        <taxon>Gammaproteobacteria</taxon>
        <taxon>Alteromonadales</taxon>
        <taxon>Alteromonadaceae</taxon>
        <taxon>Alkalimarinus</taxon>
    </lineage>
</organism>
<accession>A0A9E8HKB7</accession>
<keyword evidence="3" id="KW-1185">Reference proteome</keyword>